<sequence>MVRHFQRRKTPVSTVRVTGRGAPGHERHRTKSKKTIRKHGAY</sequence>
<feature type="compositionally biased region" description="Basic residues" evidence="1">
    <location>
        <begin position="26"/>
        <end position="42"/>
    </location>
</feature>
<dbReference type="EMBL" id="BK014704">
    <property type="protein sequence ID" value="DAD68578.1"/>
    <property type="molecule type" value="Genomic_DNA"/>
</dbReference>
<protein>
    <submittedName>
        <fullName evidence="2">Uncharacterized protein</fullName>
    </submittedName>
</protein>
<proteinExistence type="predicted"/>
<organism evidence="2">
    <name type="scientific">Siphoviridae sp. ct3CA7</name>
    <dbReference type="NCBI Taxonomy" id="2823561"/>
    <lineage>
        <taxon>Viruses</taxon>
        <taxon>Duplodnaviria</taxon>
        <taxon>Heunggongvirae</taxon>
        <taxon>Uroviricota</taxon>
        <taxon>Caudoviricetes</taxon>
    </lineage>
</organism>
<accession>A0A8S5LF95</accession>
<feature type="region of interest" description="Disordered" evidence="1">
    <location>
        <begin position="1"/>
        <end position="42"/>
    </location>
</feature>
<evidence type="ECO:0000256" key="1">
    <source>
        <dbReference type="SAM" id="MobiDB-lite"/>
    </source>
</evidence>
<name>A0A8S5LF95_9CAUD</name>
<evidence type="ECO:0000313" key="2">
    <source>
        <dbReference type="EMBL" id="DAD68578.1"/>
    </source>
</evidence>
<reference evidence="2" key="1">
    <citation type="journal article" date="2021" name="Proc. Natl. Acad. Sci. U.S.A.">
        <title>A Catalog of Tens of Thousands of Viruses from Human Metagenomes Reveals Hidden Associations with Chronic Diseases.</title>
        <authorList>
            <person name="Tisza M.J."/>
            <person name="Buck C.B."/>
        </authorList>
    </citation>
    <scope>NUCLEOTIDE SEQUENCE</scope>
    <source>
        <strain evidence="2">Ct3CA7</strain>
    </source>
</reference>
<feature type="compositionally biased region" description="Basic residues" evidence="1">
    <location>
        <begin position="1"/>
        <end position="10"/>
    </location>
</feature>